<feature type="transmembrane region" description="Helical" evidence="1">
    <location>
        <begin position="113"/>
        <end position="133"/>
    </location>
</feature>
<evidence type="ECO:0000256" key="1">
    <source>
        <dbReference type="SAM" id="Phobius"/>
    </source>
</evidence>
<name>A0A846YEH5_9NOCA</name>
<accession>A0A846YEH5</accession>
<dbReference type="Proteomes" id="UP000570678">
    <property type="component" value="Unassembled WGS sequence"/>
</dbReference>
<protein>
    <submittedName>
        <fullName evidence="2">Uncharacterized protein</fullName>
    </submittedName>
</protein>
<feature type="transmembrane region" description="Helical" evidence="1">
    <location>
        <begin position="153"/>
        <end position="172"/>
    </location>
</feature>
<dbReference type="EMBL" id="JAAXOT010000002">
    <property type="protein sequence ID" value="NKY55568.1"/>
    <property type="molecule type" value="Genomic_DNA"/>
</dbReference>
<evidence type="ECO:0000313" key="3">
    <source>
        <dbReference type="Proteomes" id="UP000570678"/>
    </source>
</evidence>
<feature type="transmembrane region" description="Helical" evidence="1">
    <location>
        <begin position="26"/>
        <end position="50"/>
    </location>
</feature>
<comment type="caution">
    <text evidence="2">The sequence shown here is derived from an EMBL/GenBank/DDBJ whole genome shotgun (WGS) entry which is preliminary data.</text>
</comment>
<dbReference type="RefSeq" id="WP_157116380.1">
    <property type="nucleotide sequence ID" value="NZ_JAAXOT010000002.1"/>
</dbReference>
<keyword evidence="1" id="KW-1133">Transmembrane helix</keyword>
<keyword evidence="1" id="KW-0472">Membrane</keyword>
<keyword evidence="3" id="KW-1185">Reference proteome</keyword>
<proteinExistence type="predicted"/>
<keyword evidence="1" id="KW-0812">Transmembrane</keyword>
<organism evidence="2 3">
    <name type="scientific">Nocardia flavorosea</name>
    <dbReference type="NCBI Taxonomy" id="53429"/>
    <lineage>
        <taxon>Bacteria</taxon>
        <taxon>Bacillati</taxon>
        <taxon>Actinomycetota</taxon>
        <taxon>Actinomycetes</taxon>
        <taxon>Mycobacteriales</taxon>
        <taxon>Nocardiaceae</taxon>
        <taxon>Nocardia</taxon>
    </lineage>
</organism>
<sequence>MVAMDEDNVRFPDVEWREHWPVDRSVSALVVSLIFALLFLVLAALLFGMVPFDAGWIPVIGACGGALLMLGAASAFIGKLSWLVRRRDSGVRGHVDTSHGPGIRLVIGHSNQIIGLCALAGCALYGLCAWLDWKTGGSYLLPLSKSDRAGATWILVLASAAAVIGVLLAIAFRWMITVEIYPDGVARKTALPFGRSREEFIPWDDIRALRSASFSAYNSSPPMVEVEYSGTGVEPRNKVFDRPGVLGLPVHLVRCDINSFLSIMQYLKDHSRARSLLAHPDAPQWFLRVERSGRKAGRKAGQIRDIEGDEE</sequence>
<feature type="transmembrane region" description="Helical" evidence="1">
    <location>
        <begin position="56"/>
        <end position="77"/>
    </location>
</feature>
<dbReference type="AlphaFoldDB" id="A0A846YEH5"/>
<gene>
    <name evidence="2" type="ORF">HGA15_05195</name>
</gene>
<evidence type="ECO:0000313" key="2">
    <source>
        <dbReference type="EMBL" id="NKY55568.1"/>
    </source>
</evidence>
<reference evidence="2 3" key="1">
    <citation type="submission" date="2020-04" db="EMBL/GenBank/DDBJ databases">
        <title>MicrobeNet Type strains.</title>
        <authorList>
            <person name="Nicholson A.C."/>
        </authorList>
    </citation>
    <scope>NUCLEOTIDE SEQUENCE [LARGE SCALE GENOMIC DNA]</scope>
    <source>
        <strain evidence="2 3">JCM 3332</strain>
    </source>
</reference>